<feature type="region of interest" description="Disordered" evidence="1">
    <location>
        <begin position="1"/>
        <end position="27"/>
    </location>
</feature>
<proteinExistence type="predicted"/>
<sequence>MKSPPQPATVHELKEDSSPMLHSKVSATRNRVTRRNAILYSLNRAQHRPRKAPDCSDEDINLGKRDLRLRIVSESLNSTYLEQESYDNYLRGHTIWYGYYIKDYVYLDEGSIFKSLQHIV</sequence>
<dbReference type="OrthoDB" id="4225164at2759"/>
<evidence type="ECO:0000313" key="3">
    <source>
        <dbReference type="Proteomes" id="UP001141434"/>
    </source>
</evidence>
<reference evidence="2" key="1">
    <citation type="submission" date="2022-11" db="EMBL/GenBank/DDBJ databases">
        <authorList>
            <person name="Petersen C."/>
        </authorList>
    </citation>
    <scope>NUCLEOTIDE SEQUENCE</scope>
    <source>
        <strain evidence="2">IBT 34128</strain>
    </source>
</reference>
<gene>
    <name evidence="2" type="ORF">NUU61_008175</name>
</gene>
<keyword evidence="3" id="KW-1185">Reference proteome</keyword>
<dbReference type="RefSeq" id="XP_056508993.1">
    <property type="nucleotide sequence ID" value="XM_056658700.1"/>
</dbReference>
<dbReference type="GeneID" id="81397869"/>
<evidence type="ECO:0000256" key="1">
    <source>
        <dbReference type="SAM" id="MobiDB-lite"/>
    </source>
</evidence>
<reference evidence="2" key="2">
    <citation type="journal article" date="2023" name="IMA Fungus">
        <title>Comparative genomic study of the Penicillium genus elucidates a diverse pangenome and 15 lateral gene transfer events.</title>
        <authorList>
            <person name="Petersen C."/>
            <person name="Sorensen T."/>
            <person name="Nielsen M.R."/>
            <person name="Sondergaard T.E."/>
            <person name="Sorensen J.L."/>
            <person name="Fitzpatrick D.A."/>
            <person name="Frisvad J.C."/>
            <person name="Nielsen K.L."/>
        </authorList>
    </citation>
    <scope>NUCLEOTIDE SEQUENCE</scope>
    <source>
        <strain evidence="2">IBT 34128</strain>
    </source>
</reference>
<accession>A0A9W9ERW0</accession>
<dbReference type="EMBL" id="JAPMSZ010000010">
    <property type="protein sequence ID" value="KAJ5086868.1"/>
    <property type="molecule type" value="Genomic_DNA"/>
</dbReference>
<evidence type="ECO:0000313" key="2">
    <source>
        <dbReference type="EMBL" id="KAJ5086868.1"/>
    </source>
</evidence>
<dbReference type="AlphaFoldDB" id="A0A9W9ERW0"/>
<dbReference type="Proteomes" id="UP001141434">
    <property type="component" value="Unassembled WGS sequence"/>
</dbReference>
<name>A0A9W9ERW0_9EURO</name>
<protein>
    <submittedName>
        <fullName evidence="2">Uncharacterized protein</fullName>
    </submittedName>
</protein>
<organism evidence="2 3">
    <name type="scientific">Penicillium alfredii</name>
    <dbReference type="NCBI Taxonomy" id="1506179"/>
    <lineage>
        <taxon>Eukaryota</taxon>
        <taxon>Fungi</taxon>
        <taxon>Dikarya</taxon>
        <taxon>Ascomycota</taxon>
        <taxon>Pezizomycotina</taxon>
        <taxon>Eurotiomycetes</taxon>
        <taxon>Eurotiomycetidae</taxon>
        <taxon>Eurotiales</taxon>
        <taxon>Aspergillaceae</taxon>
        <taxon>Penicillium</taxon>
    </lineage>
</organism>
<comment type="caution">
    <text evidence="2">The sequence shown here is derived from an EMBL/GenBank/DDBJ whole genome shotgun (WGS) entry which is preliminary data.</text>
</comment>